<dbReference type="eggNOG" id="arCOG09551">
    <property type="taxonomic scope" value="Archaea"/>
</dbReference>
<proteinExistence type="predicted"/>
<feature type="transmembrane region" description="Helical" evidence="1">
    <location>
        <begin position="272"/>
        <end position="291"/>
    </location>
</feature>
<dbReference type="EMBL" id="CP000743">
    <property type="protein sequence ID" value="ABR55708.1"/>
    <property type="molecule type" value="Genomic_DNA"/>
</dbReference>
<gene>
    <name evidence="2" type="ordered locus">Maeo_0116</name>
</gene>
<dbReference type="KEGG" id="mae:Maeo_0116"/>
<name>A6UT86_META3</name>
<dbReference type="STRING" id="419665.Maeo_0116"/>
<evidence type="ECO:0000313" key="3">
    <source>
        <dbReference type="Proteomes" id="UP000001106"/>
    </source>
</evidence>
<organism evidence="2 3">
    <name type="scientific">Methanococcus aeolicus (strain ATCC BAA-1280 / DSM 17508 / OCM 812 / Nankai-3)</name>
    <dbReference type="NCBI Taxonomy" id="419665"/>
    <lineage>
        <taxon>Archaea</taxon>
        <taxon>Methanobacteriati</taxon>
        <taxon>Methanobacteriota</taxon>
        <taxon>Methanomada group</taxon>
        <taxon>Methanococci</taxon>
        <taxon>Methanococcales</taxon>
        <taxon>Methanococcaceae</taxon>
        <taxon>Methanococcus</taxon>
    </lineage>
</organism>
<dbReference type="Proteomes" id="UP000001106">
    <property type="component" value="Chromosome"/>
</dbReference>
<keyword evidence="1" id="KW-1133">Transmembrane helix</keyword>
<dbReference type="AlphaFoldDB" id="A6UT86"/>
<keyword evidence="1" id="KW-0812">Transmembrane</keyword>
<dbReference type="OrthoDB" id="65804at2157"/>
<sequence length="295" mass="33031">MRLPTFITLFVLFFTFVILSPSYAQGDLILKFEPENMETSGEIIKLNISVENIPPKDSIETSESISKNNLDGGISGMQLYFEYPEENIGPIGFNWSDDYKDEQIKSYNFENGKFSLNIMFNEPKYDDKLIIGTVLFNPKKEGKITLNFSTNKEEDKDTALVSEYGGGYNGDKISIYSEKRGAYYSYYPNTIFKSCEITINGIGSENISKKLSEDTSGEVSSYTGGAPKIINEINIYPNNSEPTVLVKEVNISEIDPNVSVVLSVNNKVHKDYTFLTAIFLVSLVSGVAFRLTSKI</sequence>
<keyword evidence="1" id="KW-0472">Membrane</keyword>
<dbReference type="HOGENOM" id="CLU_968437_0_0_2"/>
<reference evidence="2" key="1">
    <citation type="submission" date="2007-06" db="EMBL/GenBank/DDBJ databases">
        <title>Complete sequence of Methanococcus aeolicus Nankai-3.</title>
        <authorList>
            <consortium name="US DOE Joint Genome Institute"/>
            <person name="Copeland A."/>
            <person name="Lucas S."/>
            <person name="Lapidus A."/>
            <person name="Barry K."/>
            <person name="Glavina del Rio T."/>
            <person name="Dalin E."/>
            <person name="Tice H."/>
            <person name="Pitluck S."/>
            <person name="Chain P."/>
            <person name="Malfatti S."/>
            <person name="Shin M."/>
            <person name="Vergez L."/>
            <person name="Schmutz J."/>
            <person name="Larimer F."/>
            <person name="Land M."/>
            <person name="Hauser L."/>
            <person name="Kyrpides N."/>
            <person name="Lykidis A."/>
            <person name="Sieprawska-Lupa M."/>
            <person name="Whitman W.B."/>
            <person name="Richardson P."/>
        </authorList>
    </citation>
    <scope>NUCLEOTIDE SEQUENCE [LARGE SCALE GENOMIC DNA]</scope>
    <source>
        <strain evidence="2">Nankai-3</strain>
    </source>
</reference>
<dbReference type="RefSeq" id="WP_011972840.1">
    <property type="nucleotide sequence ID" value="NC_009635.1"/>
</dbReference>
<evidence type="ECO:0008006" key="4">
    <source>
        <dbReference type="Google" id="ProtNLM"/>
    </source>
</evidence>
<dbReference type="GeneID" id="5326401"/>
<protein>
    <recommendedName>
        <fullName evidence="4">Cohesin domain-containing protein</fullName>
    </recommendedName>
</protein>
<evidence type="ECO:0000313" key="2">
    <source>
        <dbReference type="EMBL" id="ABR55708.1"/>
    </source>
</evidence>
<keyword evidence="3" id="KW-1185">Reference proteome</keyword>
<accession>A6UT86</accession>
<evidence type="ECO:0000256" key="1">
    <source>
        <dbReference type="SAM" id="Phobius"/>
    </source>
</evidence>